<dbReference type="EMBL" id="BAUT01000025">
    <property type="protein sequence ID" value="GAE26491.1"/>
    <property type="molecule type" value="Genomic_DNA"/>
</dbReference>
<reference evidence="1" key="1">
    <citation type="journal article" date="2014" name="Genome Announc.">
        <title>Draft Genome Sequences of Three Alkaliphilic Bacillus Strains, Bacillus wakoensis JCM 9140T, Bacillus akibai JCM 9157T, and Bacillus hemicellulosilyticus JCM 9152T.</title>
        <authorList>
            <person name="Yuki M."/>
            <person name="Oshima K."/>
            <person name="Suda W."/>
            <person name="Oshida Y."/>
            <person name="Kitamura K."/>
            <person name="Iida T."/>
            <person name="Hattori M."/>
            <person name="Ohkuma M."/>
        </authorList>
    </citation>
    <scope>NUCLEOTIDE SEQUENCE [LARGE SCALE GENOMIC DNA]</scope>
    <source>
        <strain evidence="1">JCM 9140</strain>
    </source>
</reference>
<name>W4Q354_9BACI</name>
<sequence length="74" mass="8602">MINSELFQIMLEQKNLRMEKTKDEHGTFFRTQQALKTGGTVVIVISFHKSEKLIDLNIYNIATMEDNSKNERAL</sequence>
<dbReference type="AlphaFoldDB" id="W4Q354"/>
<dbReference type="OrthoDB" id="1901519at2"/>
<comment type="caution">
    <text evidence="1">The sequence shown here is derived from an EMBL/GenBank/DDBJ whole genome shotgun (WGS) entry which is preliminary data.</text>
</comment>
<proteinExistence type="predicted"/>
<protein>
    <submittedName>
        <fullName evidence="1">Uncharacterized protein</fullName>
    </submittedName>
</protein>
<evidence type="ECO:0000313" key="2">
    <source>
        <dbReference type="Proteomes" id="UP000018890"/>
    </source>
</evidence>
<dbReference type="RefSeq" id="WP_034746211.1">
    <property type="nucleotide sequence ID" value="NZ_BAUT01000025.1"/>
</dbReference>
<accession>W4Q354</accession>
<gene>
    <name evidence="1" type="ORF">JCM9140_2564</name>
</gene>
<dbReference type="Proteomes" id="UP000018890">
    <property type="component" value="Unassembled WGS sequence"/>
</dbReference>
<organism evidence="1 2">
    <name type="scientific">Halalkalibacter wakoensis JCM 9140</name>
    <dbReference type="NCBI Taxonomy" id="1236970"/>
    <lineage>
        <taxon>Bacteria</taxon>
        <taxon>Bacillati</taxon>
        <taxon>Bacillota</taxon>
        <taxon>Bacilli</taxon>
        <taxon>Bacillales</taxon>
        <taxon>Bacillaceae</taxon>
        <taxon>Halalkalibacter</taxon>
    </lineage>
</organism>
<evidence type="ECO:0000313" key="1">
    <source>
        <dbReference type="EMBL" id="GAE26491.1"/>
    </source>
</evidence>
<keyword evidence="2" id="KW-1185">Reference proteome</keyword>